<dbReference type="RefSeq" id="WP_011018537.1">
    <property type="nucleotide sequence ID" value="NZ_DUJS01000004.1"/>
</dbReference>
<sequence length="120" mass="13331">MTDGEVKVEVLAKSALERMSTEEVVEYVIEKTRGGSVIVLEGQLDPETLTQIIRETMENVDLEEFTGVDIYVVPPKAKTDKGLFDRLLGRQSEEGMTVISPADVLKDMKKGKDFITLKLG</sequence>
<reference evidence="1" key="1">
    <citation type="journal article" date="2020" name="bioRxiv">
        <title>A rank-normalized archaeal taxonomy based on genome phylogeny resolves widespread incomplete and uneven classifications.</title>
        <authorList>
            <person name="Rinke C."/>
            <person name="Chuvochina M."/>
            <person name="Mussig A.J."/>
            <person name="Chaumeil P.-A."/>
            <person name="Waite D.W."/>
            <person name="Whitman W.B."/>
            <person name="Parks D.H."/>
            <person name="Hugenholtz P."/>
        </authorList>
    </citation>
    <scope>NUCLEOTIDE SEQUENCE</scope>
    <source>
        <strain evidence="1">UBA8853</strain>
    </source>
</reference>
<comment type="caution">
    <text evidence="1">The sequence shown here is derived from an EMBL/GenBank/DDBJ whole genome shotgun (WGS) entry which is preliminary data.</text>
</comment>
<dbReference type="Proteomes" id="UP000619545">
    <property type="component" value="Unassembled WGS sequence"/>
</dbReference>
<organism evidence="1 2">
    <name type="scientific">Methanopyrus kandleri</name>
    <dbReference type="NCBI Taxonomy" id="2320"/>
    <lineage>
        <taxon>Archaea</taxon>
        <taxon>Methanobacteriati</taxon>
        <taxon>Methanobacteriota</taxon>
        <taxon>Methanomada group</taxon>
        <taxon>Methanopyri</taxon>
        <taxon>Methanopyrales</taxon>
        <taxon>Methanopyraceae</taxon>
        <taxon>Methanopyrus</taxon>
    </lineage>
</organism>
<dbReference type="AlphaFoldDB" id="A0A832TH96"/>
<gene>
    <name evidence="1" type="ORF">HA336_05625</name>
</gene>
<dbReference type="Pfam" id="PF09846">
    <property type="entry name" value="OapB"/>
    <property type="match status" value="1"/>
</dbReference>
<dbReference type="GeneID" id="1477468"/>
<dbReference type="EMBL" id="DUJS01000004">
    <property type="protein sequence ID" value="HII70694.1"/>
    <property type="molecule type" value="Genomic_DNA"/>
</dbReference>
<dbReference type="InterPro" id="IPR012017">
    <property type="entry name" value="OapB-like"/>
</dbReference>
<evidence type="ECO:0000313" key="1">
    <source>
        <dbReference type="EMBL" id="HII70694.1"/>
    </source>
</evidence>
<accession>A0A832TH96</accession>
<dbReference type="PIRSF" id="PIRSF004977">
    <property type="entry name" value="UCP004977"/>
    <property type="match status" value="1"/>
</dbReference>
<dbReference type="OMA" id="KLIEMTM"/>
<proteinExistence type="predicted"/>
<name>A0A832TH96_9EURY</name>
<protein>
    <submittedName>
        <fullName evidence="1">DUF2073 domain-containing protein</fullName>
    </submittedName>
</protein>
<evidence type="ECO:0000313" key="2">
    <source>
        <dbReference type="Proteomes" id="UP000619545"/>
    </source>
</evidence>